<accession>A0A1K1KNS2</accession>
<dbReference type="GeneID" id="95349218"/>
<protein>
    <submittedName>
        <fullName evidence="1">Phage protein</fullName>
    </submittedName>
</protein>
<name>A0A1K1KNS2_9LACO</name>
<dbReference type="Proteomes" id="UP000190935">
    <property type="component" value="Chromosome I"/>
</dbReference>
<gene>
    <name evidence="1" type="ORF">LAC1533_1117</name>
</gene>
<reference evidence="2" key="1">
    <citation type="submission" date="2016-11" db="EMBL/GenBank/DDBJ databases">
        <authorList>
            <person name="Papadimitriou K."/>
        </authorList>
    </citation>
    <scope>NUCLEOTIDE SEQUENCE [LARGE SCALE GENOMIC DNA]</scope>
    <source>
        <strain evidence="2">ACA-DC 1533</strain>
    </source>
</reference>
<dbReference type="EMBL" id="LT630287">
    <property type="protein sequence ID" value="SFV40537.1"/>
    <property type="molecule type" value="Genomic_DNA"/>
</dbReference>
<dbReference type="KEGG" id="laca:LAC1533_1117"/>
<dbReference type="SUPFAM" id="SSF161266">
    <property type="entry name" value="Gam-like"/>
    <property type="match status" value="1"/>
</dbReference>
<dbReference type="Pfam" id="PF07352">
    <property type="entry name" value="Phage_Mu_Gam"/>
    <property type="match status" value="1"/>
</dbReference>
<dbReference type="GO" id="GO:0042262">
    <property type="term" value="P:DNA protection"/>
    <property type="evidence" value="ECO:0007669"/>
    <property type="project" value="InterPro"/>
</dbReference>
<evidence type="ECO:0000313" key="2">
    <source>
        <dbReference type="Proteomes" id="UP000190935"/>
    </source>
</evidence>
<organism evidence="1 2">
    <name type="scientific">Ligilactobacillus acidipiscis</name>
    <dbReference type="NCBI Taxonomy" id="89059"/>
    <lineage>
        <taxon>Bacteria</taxon>
        <taxon>Bacillati</taxon>
        <taxon>Bacillota</taxon>
        <taxon>Bacilli</taxon>
        <taxon>Lactobacillales</taxon>
        <taxon>Lactobacillaceae</taxon>
        <taxon>Ligilactobacillus</taxon>
    </lineage>
</organism>
<proteinExistence type="predicted"/>
<dbReference type="RefSeq" id="WP_172823826.1">
    <property type="nucleotide sequence ID" value="NZ_LT630287.1"/>
</dbReference>
<dbReference type="GO" id="GO:0003690">
    <property type="term" value="F:double-stranded DNA binding"/>
    <property type="evidence" value="ECO:0007669"/>
    <property type="project" value="InterPro"/>
</dbReference>
<dbReference type="InterPro" id="IPR009951">
    <property type="entry name" value="Host-nuc_inhib_Gam"/>
</dbReference>
<evidence type="ECO:0000313" key="1">
    <source>
        <dbReference type="EMBL" id="SFV40537.1"/>
    </source>
</evidence>
<dbReference type="AlphaFoldDB" id="A0A1K1KNS2"/>
<sequence>MSNEIAELNALEESQGFTVDDPSKASWALGKLKELRKLTEQNKQLADEQIKRTQEWLDHENEHAKESIDYFESLLNEYIFAEKENDPKWKLSTPNGRLSTRKVPAKWNYNDDQAVEKLKGTDYVKAKYSINKAQLKKDAIVKDGKVILPETGEIVDGVVVEPAGEKAVIKLSE</sequence>